<sequence>MDSAPQEIYPVYTPFWKDRESYGGYVAVFASPPPRPATSYGQQKQSNSSPATRSYSFGQHSPASSPEYNATSPTVLVDERAFTPRVGDGQGTRVGSTSGSAEYDSAAVLTPPSSANVSEWTRRDPAYREKLVEGFRTTEEEKQFLIEKVAEKQEEGQPTDLSDGIGQESTGVVGKSPELSLQELENAVWSSFDTFVYCAFGGAKVQV</sequence>
<evidence type="ECO:0000313" key="2">
    <source>
        <dbReference type="EMBL" id="KAF4120744.1"/>
    </source>
</evidence>
<dbReference type="AlphaFoldDB" id="A0A9P4YS26"/>
<protein>
    <submittedName>
        <fullName evidence="2">Uncharacterized protein</fullName>
    </submittedName>
</protein>
<evidence type="ECO:0000256" key="1">
    <source>
        <dbReference type="SAM" id="MobiDB-lite"/>
    </source>
</evidence>
<dbReference type="EMBL" id="JAANYQ010000015">
    <property type="protein sequence ID" value="KAF4120744.1"/>
    <property type="molecule type" value="Genomic_DNA"/>
</dbReference>
<accession>A0A9P4YS26</accession>
<keyword evidence="3" id="KW-1185">Reference proteome</keyword>
<feature type="compositionally biased region" description="Polar residues" evidence="1">
    <location>
        <begin position="39"/>
        <end position="74"/>
    </location>
</feature>
<feature type="region of interest" description="Disordered" evidence="1">
    <location>
        <begin position="27"/>
        <end position="120"/>
    </location>
</feature>
<dbReference type="Proteomes" id="UP000749293">
    <property type="component" value="Unassembled WGS sequence"/>
</dbReference>
<name>A0A9P4YS26_9HYPO</name>
<reference evidence="2" key="1">
    <citation type="submission" date="2020-03" db="EMBL/GenBank/DDBJ databases">
        <title>Site-based positive gene gene selection in Geosmithia morbida across the United States reveals a broad range of putative effectors and factors for local host and environmental adapation.</title>
        <authorList>
            <person name="Onufrak A."/>
            <person name="Murdoch R.W."/>
            <person name="Gazis R."/>
            <person name="Huff M."/>
            <person name="Staton M."/>
            <person name="Klingeman W."/>
            <person name="Hadziabdic D."/>
        </authorList>
    </citation>
    <scope>NUCLEOTIDE SEQUENCE</scope>
    <source>
        <strain evidence="2">1262</strain>
    </source>
</reference>
<dbReference type="RefSeq" id="XP_035319396.1">
    <property type="nucleotide sequence ID" value="XM_035464726.1"/>
</dbReference>
<feature type="region of interest" description="Disordered" evidence="1">
    <location>
        <begin position="152"/>
        <end position="176"/>
    </location>
</feature>
<proteinExistence type="predicted"/>
<evidence type="ECO:0000313" key="3">
    <source>
        <dbReference type="Proteomes" id="UP000749293"/>
    </source>
</evidence>
<dbReference type="GeneID" id="55968978"/>
<organism evidence="2 3">
    <name type="scientific">Geosmithia morbida</name>
    <dbReference type="NCBI Taxonomy" id="1094350"/>
    <lineage>
        <taxon>Eukaryota</taxon>
        <taxon>Fungi</taxon>
        <taxon>Dikarya</taxon>
        <taxon>Ascomycota</taxon>
        <taxon>Pezizomycotina</taxon>
        <taxon>Sordariomycetes</taxon>
        <taxon>Hypocreomycetidae</taxon>
        <taxon>Hypocreales</taxon>
        <taxon>Bionectriaceae</taxon>
        <taxon>Geosmithia</taxon>
    </lineage>
</organism>
<gene>
    <name evidence="2" type="ORF">GMORB2_2748</name>
</gene>
<comment type="caution">
    <text evidence="2">The sequence shown here is derived from an EMBL/GenBank/DDBJ whole genome shotgun (WGS) entry which is preliminary data.</text>
</comment>